<comment type="caution">
    <text evidence="2">The sequence shown here is derived from an EMBL/GenBank/DDBJ whole genome shotgun (WGS) entry which is preliminary data.</text>
</comment>
<proteinExistence type="predicted"/>
<dbReference type="PANTHER" id="PTHR33169:SF24">
    <property type="entry name" value="TRANSCRIPTIONAL REGULATOR, PADR FAMILY"/>
    <property type="match status" value="1"/>
</dbReference>
<name>A0A7W7IQS6_9CAUL</name>
<dbReference type="Pfam" id="PF03551">
    <property type="entry name" value="PadR"/>
    <property type="match status" value="1"/>
</dbReference>
<evidence type="ECO:0000313" key="2">
    <source>
        <dbReference type="EMBL" id="MBB4798345.1"/>
    </source>
</evidence>
<dbReference type="EMBL" id="JACHKY010000003">
    <property type="protein sequence ID" value="MBB4798345.1"/>
    <property type="molecule type" value="Genomic_DNA"/>
</dbReference>
<dbReference type="SUPFAM" id="SSF46785">
    <property type="entry name" value="Winged helix' DNA-binding domain"/>
    <property type="match status" value="1"/>
</dbReference>
<dbReference type="Gene3D" id="1.10.10.10">
    <property type="entry name" value="Winged helix-like DNA-binding domain superfamily/Winged helix DNA-binding domain"/>
    <property type="match status" value="1"/>
</dbReference>
<evidence type="ECO:0000313" key="3">
    <source>
        <dbReference type="Proteomes" id="UP000539957"/>
    </source>
</evidence>
<dbReference type="InterPro" id="IPR005149">
    <property type="entry name" value="Tscrpt_reg_PadR_N"/>
</dbReference>
<accession>A0A7W7IQS6</accession>
<dbReference type="PANTHER" id="PTHR33169">
    <property type="entry name" value="PADR-FAMILY TRANSCRIPTIONAL REGULATOR"/>
    <property type="match status" value="1"/>
</dbReference>
<protein>
    <submittedName>
        <fullName evidence="2">PadR family transcriptional regulator PadR</fullName>
    </submittedName>
</protein>
<feature type="domain" description="Transcription regulator PadR N-terminal" evidence="1">
    <location>
        <begin position="18"/>
        <end position="87"/>
    </location>
</feature>
<gene>
    <name evidence="2" type="ORF">HNP32_002089</name>
</gene>
<dbReference type="InterPro" id="IPR036388">
    <property type="entry name" value="WH-like_DNA-bd_sf"/>
</dbReference>
<dbReference type="Proteomes" id="UP000539957">
    <property type="component" value="Unassembled WGS sequence"/>
</dbReference>
<sequence length="138" mass="14662">MPETIDIQLKKGVLGLCVLALLARSDSYAYEIASRLSDAIGMGEGTIYPLMRRMQTDGLVETYLVESTSGPSRKYYRLTAAGRAALEGQTAEWRAFAQAVDALVANTAPHSDTIAAGAPIEPAALTDQSADAQRGAEQ</sequence>
<dbReference type="InterPro" id="IPR036390">
    <property type="entry name" value="WH_DNA-bd_sf"/>
</dbReference>
<evidence type="ECO:0000259" key="1">
    <source>
        <dbReference type="Pfam" id="PF03551"/>
    </source>
</evidence>
<reference evidence="2 3" key="1">
    <citation type="submission" date="2020-08" db="EMBL/GenBank/DDBJ databases">
        <title>Functional genomics of gut bacteria from endangered species of beetles.</title>
        <authorList>
            <person name="Carlos-Shanley C."/>
        </authorList>
    </citation>
    <scope>NUCLEOTIDE SEQUENCE [LARGE SCALE GENOMIC DNA]</scope>
    <source>
        <strain evidence="2 3">S00123</strain>
    </source>
</reference>
<dbReference type="AlphaFoldDB" id="A0A7W7IQS6"/>
<organism evidence="2 3">
    <name type="scientific">Brevundimonas bullata</name>
    <dbReference type="NCBI Taxonomy" id="13160"/>
    <lineage>
        <taxon>Bacteria</taxon>
        <taxon>Pseudomonadati</taxon>
        <taxon>Pseudomonadota</taxon>
        <taxon>Alphaproteobacteria</taxon>
        <taxon>Caulobacterales</taxon>
        <taxon>Caulobacteraceae</taxon>
        <taxon>Brevundimonas</taxon>
    </lineage>
</organism>
<dbReference type="RefSeq" id="WP_184269737.1">
    <property type="nucleotide sequence ID" value="NZ_JACHKY010000003.1"/>
</dbReference>
<dbReference type="InterPro" id="IPR052509">
    <property type="entry name" value="Metal_resp_DNA-bind_regulator"/>
</dbReference>
<keyword evidence="3" id="KW-1185">Reference proteome</keyword>